<evidence type="ECO:0000313" key="3">
    <source>
        <dbReference type="EMBL" id="QLH07249.1"/>
    </source>
</evidence>
<dbReference type="KEGG" id="nue:C5F50_09280"/>
<dbReference type="AlphaFoldDB" id="A0A7D5MAV8"/>
<accession>A0A7D5MAV8</accession>
<sequence length="140" mass="15378">MAKTFTNILVPFDNSENSKRALSNAVALAKLSRGTLTVVHVISYHNAMAKIIQPYKGKMISHVKKFLKDAKHSAFKEGLLASQKILYGNPSEEILKLLKKEKFDMIVMGRRGTTKITGPSLGSVSNALVQNSKVPVLIIN</sequence>
<dbReference type="InterPro" id="IPR006015">
    <property type="entry name" value="Universal_stress_UspA"/>
</dbReference>
<dbReference type="OrthoDB" id="105697at2157"/>
<evidence type="ECO:0000256" key="1">
    <source>
        <dbReference type="ARBA" id="ARBA00008791"/>
    </source>
</evidence>
<dbReference type="Pfam" id="PF00582">
    <property type="entry name" value="Usp"/>
    <property type="match status" value="1"/>
</dbReference>
<evidence type="ECO:0000259" key="2">
    <source>
        <dbReference type="Pfam" id="PF00582"/>
    </source>
</evidence>
<feature type="domain" description="UspA" evidence="2">
    <location>
        <begin position="5"/>
        <end position="139"/>
    </location>
</feature>
<dbReference type="GeneID" id="56068295"/>
<dbReference type="CDD" id="cd00293">
    <property type="entry name" value="USP-like"/>
    <property type="match status" value="1"/>
</dbReference>
<dbReference type="Gene3D" id="3.40.50.620">
    <property type="entry name" value="HUPs"/>
    <property type="match status" value="1"/>
</dbReference>
<proteinExistence type="inferred from homology"/>
<dbReference type="PANTHER" id="PTHR46268:SF25">
    <property type="entry name" value="USPA DOMAIN PROTEIN"/>
    <property type="match status" value="1"/>
</dbReference>
<dbReference type="InterPro" id="IPR014729">
    <property type="entry name" value="Rossmann-like_a/b/a_fold"/>
</dbReference>
<dbReference type="InterPro" id="IPR006016">
    <property type="entry name" value="UspA"/>
</dbReference>
<dbReference type="PRINTS" id="PR01438">
    <property type="entry name" value="UNVRSLSTRESS"/>
</dbReference>
<evidence type="ECO:0000313" key="4">
    <source>
        <dbReference type="Proteomes" id="UP000509478"/>
    </source>
</evidence>
<dbReference type="RefSeq" id="WP_179371121.1">
    <property type="nucleotide sequence ID" value="NZ_CP026995.1"/>
</dbReference>
<dbReference type="SUPFAM" id="SSF52402">
    <property type="entry name" value="Adenine nucleotide alpha hydrolases-like"/>
    <property type="match status" value="1"/>
</dbReference>
<gene>
    <name evidence="3" type="ORF">C5F50_09280</name>
</gene>
<name>A0A7D5MAV8_9ARCH</name>
<organism evidence="3 4">
    <name type="scientific">Nitrosopumilus ureiphilus</name>
    <dbReference type="NCBI Taxonomy" id="1470067"/>
    <lineage>
        <taxon>Archaea</taxon>
        <taxon>Nitrososphaerota</taxon>
        <taxon>Nitrososphaeria</taxon>
        <taxon>Nitrosopumilales</taxon>
        <taxon>Nitrosopumilaceae</taxon>
        <taxon>Nitrosopumilus</taxon>
    </lineage>
</organism>
<reference evidence="3 4" key="1">
    <citation type="submission" date="2018-02" db="EMBL/GenBank/DDBJ databases">
        <title>Complete genome of Nitrosopumilus ureaphilus PS0.</title>
        <authorList>
            <person name="Qin W."/>
            <person name="Zheng Y."/>
            <person name="Stahl D.A."/>
        </authorList>
    </citation>
    <scope>NUCLEOTIDE SEQUENCE [LARGE SCALE GENOMIC DNA]</scope>
    <source>
        <strain evidence="3 4">PS0</strain>
    </source>
</reference>
<dbReference type="PANTHER" id="PTHR46268">
    <property type="entry name" value="STRESS RESPONSE PROTEIN NHAX"/>
    <property type="match status" value="1"/>
</dbReference>
<keyword evidence="4" id="KW-1185">Reference proteome</keyword>
<dbReference type="EMBL" id="CP026995">
    <property type="protein sequence ID" value="QLH07249.1"/>
    <property type="molecule type" value="Genomic_DNA"/>
</dbReference>
<comment type="similarity">
    <text evidence="1">Belongs to the universal stress protein A family.</text>
</comment>
<dbReference type="Proteomes" id="UP000509478">
    <property type="component" value="Chromosome"/>
</dbReference>
<protein>
    <recommendedName>
        <fullName evidence="2">UspA domain-containing protein</fullName>
    </recommendedName>
</protein>